<dbReference type="Proteomes" id="UP000029857">
    <property type="component" value="Unassembled WGS sequence"/>
</dbReference>
<dbReference type="AlphaFoldDB" id="A0A4U8U3Y2"/>
<reference evidence="1 2" key="1">
    <citation type="journal article" date="2014" name="Genome Announc.">
        <title>Draft genome sequences of eight enterohepatic helicobacter species isolated from both laboratory and wild rodents.</title>
        <authorList>
            <person name="Sheh A."/>
            <person name="Shen Z."/>
            <person name="Fox J.G."/>
        </authorList>
    </citation>
    <scope>NUCLEOTIDE SEQUENCE [LARGE SCALE GENOMIC DNA]</scope>
    <source>
        <strain evidence="1 2">ATCC 49320</strain>
    </source>
</reference>
<evidence type="ECO:0000313" key="1">
    <source>
        <dbReference type="EMBL" id="TLE08282.1"/>
    </source>
</evidence>
<sequence length="66" mass="7586">MKPKLLEIPSVIANAKNAYIDTNHKNFFIVFADKQDNIKINFIRFNADALGKLYHSNKKSKKGSFE</sequence>
<protein>
    <submittedName>
        <fullName evidence="1">Uncharacterized protein</fullName>
    </submittedName>
</protein>
<proteinExistence type="predicted"/>
<evidence type="ECO:0000313" key="2">
    <source>
        <dbReference type="Proteomes" id="UP000029857"/>
    </source>
</evidence>
<dbReference type="EMBL" id="JRPJ02000053">
    <property type="protein sequence ID" value="TLE08282.1"/>
    <property type="molecule type" value="Genomic_DNA"/>
</dbReference>
<gene>
    <name evidence="1" type="ORF">LS79_010260</name>
</gene>
<dbReference type="RefSeq" id="WP_034562432.1">
    <property type="nucleotide sequence ID" value="NZ_FZMS01000049.1"/>
</dbReference>
<name>A0A4U8U3Y2_9HELI</name>
<organism evidence="1 2">
    <name type="scientific">Helicobacter bilis</name>
    <dbReference type="NCBI Taxonomy" id="37372"/>
    <lineage>
        <taxon>Bacteria</taxon>
        <taxon>Pseudomonadati</taxon>
        <taxon>Campylobacterota</taxon>
        <taxon>Epsilonproteobacteria</taxon>
        <taxon>Campylobacterales</taxon>
        <taxon>Helicobacteraceae</taxon>
        <taxon>Helicobacter</taxon>
    </lineage>
</organism>
<accession>A0A4U8U3Y2</accession>
<comment type="caution">
    <text evidence="1">The sequence shown here is derived from an EMBL/GenBank/DDBJ whole genome shotgun (WGS) entry which is preliminary data.</text>
</comment>